<protein>
    <submittedName>
        <fullName evidence="1">DUF6174 domain-containing protein</fullName>
    </submittedName>
</protein>
<keyword evidence="2" id="KW-1185">Reference proteome</keyword>
<dbReference type="Pfam" id="PF19671">
    <property type="entry name" value="DUF6174"/>
    <property type="match status" value="1"/>
</dbReference>
<dbReference type="RefSeq" id="WP_379189862.1">
    <property type="nucleotide sequence ID" value="NZ_JBHUGD010000003.1"/>
</dbReference>
<dbReference type="EMBL" id="JBHUGD010000003">
    <property type="protein sequence ID" value="MFD1948178.1"/>
    <property type="molecule type" value="Genomic_DNA"/>
</dbReference>
<organism evidence="1 2">
    <name type="scientific">Nocardioides aestuarii</name>
    <dbReference type="NCBI Taxonomy" id="252231"/>
    <lineage>
        <taxon>Bacteria</taxon>
        <taxon>Bacillati</taxon>
        <taxon>Actinomycetota</taxon>
        <taxon>Actinomycetes</taxon>
        <taxon>Propionibacteriales</taxon>
        <taxon>Nocardioidaceae</taxon>
        <taxon>Nocardioides</taxon>
    </lineage>
</organism>
<evidence type="ECO:0000313" key="1">
    <source>
        <dbReference type="EMBL" id="MFD1948178.1"/>
    </source>
</evidence>
<comment type="caution">
    <text evidence="1">The sequence shown here is derived from an EMBL/GenBank/DDBJ whole genome shotgun (WGS) entry which is preliminary data.</text>
</comment>
<reference evidence="2" key="1">
    <citation type="journal article" date="2019" name="Int. J. Syst. Evol. Microbiol.">
        <title>The Global Catalogue of Microorganisms (GCM) 10K type strain sequencing project: providing services to taxonomists for standard genome sequencing and annotation.</title>
        <authorList>
            <consortium name="The Broad Institute Genomics Platform"/>
            <consortium name="The Broad Institute Genome Sequencing Center for Infectious Disease"/>
            <person name="Wu L."/>
            <person name="Ma J."/>
        </authorList>
    </citation>
    <scope>NUCLEOTIDE SEQUENCE [LARGE SCALE GENOMIC DNA]</scope>
    <source>
        <strain evidence="2">CGMCC 1.12477</strain>
    </source>
</reference>
<name>A0ABW4TP29_9ACTN</name>
<gene>
    <name evidence="1" type="ORF">ACFSDE_15355</name>
</gene>
<proteinExistence type="predicted"/>
<sequence>MEDYRYTLRQSCFCAPSGRVRLEVREGDVASAGYVGRAGDRVPDSLCLSVNDLLARADDDVDRATVTWAAGSPAPSRISIDHDTNMSDDEVRWSISGFRVLDPVPSPILD</sequence>
<accession>A0ABW4TP29</accession>
<dbReference type="InterPro" id="IPR046172">
    <property type="entry name" value="DUF6174"/>
</dbReference>
<dbReference type="Proteomes" id="UP001597351">
    <property type="component" value="Unassembled WGS sequence"/>
</dbReference>
<evidence type="ECO:0000313" key="2">
    <source>
        <dbReference type="Proteomes" id="UP001597351"/>
    </source>
</evidence>